<sequence length="154" mass="17279">MANIIHHAKLGDLCHMKSPQSIHCWHGTITGCEQGFDIILASSNLDVADVDFIADIIQNWKYHEEKALEHIRVKLATQPELFNLSKETGKNASKLKDVPFDCPQFVFYEKQEWAIVFLENGLGVGEPFGVSVNFNGKALTGIYDLSDAEEIEDE</sequence>
<gene>
    <name evidence="1" type="ORF">DWX31_33440</name>
</gene>
<proteinExistence type="predicted"/>
<dbReference type="OrthoDB" id="2611054at2"/>
<dbReference type="AlphaFoldDB" id="A0A3E3DB90"/>
<reference evidence="1 2" key="1">
    <citation type="submission" date="2018-08" db="EMBL/GenBank/DDBJ databases">
        <title>A genome reference for cultivated species of the human gut microbiota.</title>
        <authorList>
            <person name="Zou Y."/>
            <person name="Xue W."/>
            <person name="Luo G."/>
        </authorList>
    </citation>
    <scope>NUCLEOTIDE SEQUENCE [LARGE SCALE GENOMIC DNA]</scope>
    <source>
        <strain evidence="1 2">AF19-13AC</strain>
    </source>
</reference>
<dbReference type="Proteomes" id="UP000261023">
    <property type="component" value="Unassembled WGS sequence"/>
</dbReference>
<protein>
    <recommendedName>
        <fullName evidence="3">DUF2262 domain-containing protein</fullName>
    </recommendedName>
</protein>
<dbReference type="RefSeq" id="WP_025532435.1">
    <property type="nucleotide sequence ID" value="NZ_QTJW01000065.1"/>
</dbReference>
<organism evidence="1 2">
    <name type="scientific">Hungatella hathewayi</name>
    <dbReference type="NCBI Taxonomy" id="154046"/>
    <lineage>
        <taxon>Bacteria</taxon>
        <taxon>Bacillati</taxon>
        <taxon>Bacillota</taxon>
        <taxon>Clostridia</taxon>
        <taxon>Lachnospirales</taxon>
        <taxon>Lachnospiraceae</taxon>
        <taxon>Hungatella</taxon>
    </lineage>
</organism>
<evidence type="ECO:0008006" key="3">
    <source>
        <dbReference type="Google" id="ProtNLM"/>
    </source>
</evidence>
<evidence type="ECO:0000313" key="2">
    <source>
        <dbReference type="Proteomes" id="UP000261023"/>
    </source>
</evidence>
<evidence type="ECO:0000313" key="1">
    <source>
        <dbReference type="EMBL" id="RGD66296.1"/>
    </source>
</evidence>
<comment type="caution">
    <text evidence="1">The sequence shown here is derived from an EMBL/GenBank/DDBJ whole genome shotgun (WGS) entry which is preliminary data.</text>
</comment>
<dbReference type="EMBL" id="QTJW01000065">
    <property type="protein sequence ID" value="RGD66296.1"/>
    <property type="molecule type" value="Genomic_DNA"/>
</dbReference>
<name>A0A3E3DB90_9FIRM</name>
<accession>A0A3E3DB90</accession>